<proteinExistence type="predicted"/>
<name>A0ACC0MAF3_RHOML</name>
<comment type="caution">
    <text evidence="1">The sequence shown here is derived from an EMBL/GenBank/DDBJ whole genome shotgun (WGS) entry which is preliminary data.</text>
</comment>
<keyword evidence="2" id="KW-1185">Reference proteome</keyword>
<gene>
    <name evidence="1" type="ORF">RHMOL_Rhmol09G0026400</name>
</gene>
<dbReference type="EMBL" id="CM046396">
    <property type="protein sequence ID" value="KAI8537477.1"/>
    <property type="molecule type" value="Genomic_DNA"/>
</dbReference>
<accession>A0ACC0MAF3</accession>
<reference evidence="1" key="1">
    <citation type="submission" date="2022-02" db="EMBL/GenBank/DDBJ databases">
        <title>Plant Genome Project.</title>
        <authorList>
            <person name="Zhang R.-G."/>
        </authorList>
    </citation>
    <scope>NUCLEOTIDE SEQUENCE</scope>
    <source>
        <strain evidence="1">AT1</strain>
    </source>
</reference>
<sequence length="91" mass="10664">MEKDHTKSKKEKNAEKYINGWHNRRYWNTFRQWPAIVAAGVVVFRGLLDLVPGPALIDRLRLRQIEMESSWHNPVVPRNNWKVLGDEGNKG</sequence>
<protein>
    <submittedName>
        <fullName evidence="1">Uncharacterized protein</fullName>
    </submittedName>
</protein>
<organism evidence="1 2">
    <name type="scientific">Rhododendron molle</name>
    <name type="common">Chinese azalea</name>
    <name type="synonym">Azalea mollis</name>
    <dbReference type="NCBI Taxonomy" id="49168"/>
    <lineage>
        <taxon>Eukaryota</taxon>
        <taxon>Viridiplantae</taxon>
        <taxon>Streptophyta</taxon>
        <taxon>Embryophyta</taxon>
        <taxon>Tracheophyta</taxon>
        <taxon>Spermatophyta</taxon>
        <taxon>Magnoliopsida</taxon>
        <taxon>eudicotyledons</taxon>
        <taxon>Gunneridae</taxon>
        <taxon>Pentapetalae</taxon>
        <taxon>asterids</taxon>
        <taxon>Ericales</taxon>
        <taxon>Ericaceae</taxon>
        <taxon>Ericoideae</taxon>
        <taxon>Rhodoreae</taxon>
        <taxon>Rhododendron</taxon>
    </lineage>
</organism>
<evidence type="ECO:0000313" key="2">
    <source>
        <dbReference type="Proteomes" id="UP001062846"/>
    </source>
</evidence>
<dbReference type="Proteomes" id="UP001062846">
    <property type="component" value="Chromosome 9"/>
</dbReference>
<evidence type="ECO:0000313" key="1">
    <source>
        <dbReference type="EMBL" id="KAI8537477.1"/>
    </source>
</evidence>